<dbReference type="Gene3D" id="1.10.150.280">
    <property type="entry name" value="AF1531-like domain"/>
    <property type="match status" value="1"/>
</dbReference>
<evidence type="ECO:0000256" key="1">
    <source>
        <dbReference type="SAM" id="MobiDB-lite"/>
    </source>
</evidence>
<proteinExistence type="predicted"/>
<organism evidence="4">
    <name type="scientific">freshwater metagenome</name>
    <dbReference type="NCBI Taxonomy" id="449393"/>
    <lineage>
        <taxon>unclassified sequences</taxon>
        <taxon>metagenomes</taxon>
        <taxon>ecological metagenomes</taxon>
    </lineage>
</organism>
<gene>
    <name evidence="4" type="ORF">UFOPK1591_01134</name>
</gene>
<dbReference type="InterPro" id="IPR051675">
    <property type="entry name" value="Endo/Exo/Phosphatase_dom_1"/>
</dbReference>
<dbReference type="EMBL" id="CAEZTD010000097">
    <property type="protein sequence ID" value="CAB4567868.1"/>
    <property type="molecule type" value="Genomic_DNA"/>
</dbReference>
<dbReference type="AlphaFoldDB" id="A0A6J6E348"/>
<keyword evidence="2" id="KW-0812">Transmembrane</keyword>
<feature type="domain" description="Soluble ligand binding" evidence="3">
    <location>
        <begin position="70"/>
        <end position="120"/>
    </location>
</feature>
<evidence type="ECO:0000256" key="2">
    <source>
        <dbReference type="SAM" id="Phobius"/>
    </source>
</evidence>
<dbReference type="GO" id="GO:0015627">
    <property type="term" value="C:type II protein secretion system complex"/>
    <property type="evidence" value="ECO:0007669"/>
    <property type="project" value="TreeGrafter"/>
</dbReference>
<keyword evidence="2" id="KW-1133">Transmembrane helix</keyword>
<dbReference type="Pfam" id="PF10531">
    <property type="entry name" value="SLBB"/>
    <property type="match status" value="1"/>
</dbReference>
<dbReference type="SUPFAM" id="SSF47781">
    <property type="entry name" value="RuvA domain 2-like"/>
    <property type="match status" value="1"/>
</dbReference>
<sequence length="211" mass="20917">MRTPRTGSLIVLGLAIVAVSVIVSMIGPWGQSSTVAPGPSPGPTPGPGLESAGSSASASLDGFGDDGTWVHVVGSVTEPGIYLVPAGSRVIDAIMSAGGLLETADQCGINLARPLSDGEQLIVPSKPEGEATSGCQTVTSGGSSGGASGLISLSRADLATLDSLPGIGPTLAQRIIDWRTANGGFTSVDQLADVGGIGDKLFSQLQPLVTP</sequence>
<feature type="transmembrane region" description="Helical" evidence="2">
    <location>
        <begin position="9"/>
        <end position="30"/>
    </location>
</feature>
<dbReference type="GO" id="GO:0015628">
    <property type="term" value="P:protein secretion by the type II secretion system"/>
    <property type="evidence" value="ECO:0007669"/>
    <property type="project" value="TreeGrafter"/>
</dbReference>
<evidence type="ECO:0000259" key="3">
    <source>
        <dbReference type="Pfam" id="PF10531"/>
    </source>
</evidence>
<reference evidence="4" key="1">
    <citation type="submission" date="2020-05" db="EMBL/GenBank/DDBJ databases">
        <authorList>
            <person name="Chiriac C."/>
            <person name="Salcher M."/>
            <person name="Ghai R."/>
            <person name="Kavagutti S V."/>
        </authorList>
    </citation>
    <scope>NUCLEOTIDE SEQUENCE</scope>
</reference>
<feature type="region of interest" description="Disordered" evidence="1">
    <location>
        <begin position="34"/>
        <end position="60"/>
    </location>
</feature>
<feature type="compositionally biased region" description="Low complexity" evidence="1">
    <location>
        <begin position="47"/>
        <end position="60"/>
    </location>
</feature>
<evidence type="ECO:0000313" key="4">
    <source>
        <dbReference type="EMBL" id="CAB4567868.1"/>
    </source>
</evidence>
<protein>
    <submittedName>
        <fullName evidence="4">Unannotated protein</fullName>
    </submittedName>
</protein>
<keyword evidence="2" id="KW-0472">Membrane</keyword>
<name>A0A6J6E348_9ZZZZ</name>
<dbReference type="InterPro" id="IPR010994">
    <property type="entry name" value="RuvA_2-like"/>
</dbReference>
<dbReference type="PANTHER" id="PTHR21180:SF32">
    <property type="entry name" value="ENDONUCLEASE_EXONUCLEASE_PHOSPHATASE FAMILY DOMAIN-CONTAINING PROTEIN 1"/>
    <property type="match status" value="1"/>
</dbReference>
<dbReference type="PANTHER" id="PTHR21180">
    <property type="entry name" value="ENDONUCLEASE/EXONUCLEASE/PHOSPHATASE FAMILY DOMAIN-CONTAINING PROTEIN 1"/>
    <property type="match status" value="1"/>
</dbReference>
<dbReference type="InterPro" id="IPR019554">
    <property type="entry name" value="Soluble_ligand-bd"/>
</dbReference>
<accession>A0A6J6E348</accession>
<dbReference type="Gene3D" id="3.10.560.10">
    <property type="entry name" value="Outer membrane lipoprotein wza domain like"/>
    <property type="match status" value="1"/>
</dbReference>
<dbReference type="Pfam" id="PF12836">
    <property type="entry name" value="HHH_3"/>
    <property type="match status" value="1"/>
</dbReference>